<proteinExistence type="predicted"/>
<dbReference type="AlphaFoldDB" id="W9WMD7"/>
<dbReference type="EMBL" id="AMGX01000012">
    <property type="protein sequence ID" value="EXJ69043.1"/>
    <property type="molecule type" value="Genomic_DNA"/>
</dbReference>
<dbReference type="GeneID" id="19192680"/>
<sequence>MLPVEGMVDTQLQDQYVMLCKTVEYCLDSHFGDAESMIASLSKVGLSESRRNLVSDHLPERLVLLADGNRNLEIPMMQGLVCCYLYEKLLRTERIFPGLDQATEACLGMIIDGMNFLKPAKDQTAVQMWRVDLQRTLHADEQSKRLRENELREIEATIMRCLQLLKGTGLRVRSRDLSLCSRFVQEAGSLAENIRESMAEYELDYNYGPLVINEERFKDFTIVDSRTGCPLRSTAVPVAGPSRRVGEVLFTVYLAFVRKSSDSSKKIVLVKSTMVVEFGHPVPRGRKSHSSHGMTEVVESPWIL</sequence>
<evidence type="ECO:0000313" key="2">
    <source>
        <dbReference type="EMBL" id="EXJ69043.1"/>
    </source>
</evidence>
<dbReference type="RefSeq" id="XP_007746753.1">
    <property type="nucleotide sequence ID" value="XM_007748563.1"/>
</dbReference>
<gene>
    <name evidence="2" type="ORF">A1O5_07978</name>
</gene>
<dbReference type="eggNOG" id="ENOG502TIQ4">
    <property type="taxonomic scope" value="Eukaryota"/>
</dbReference>
<dbReference type="HOGENOM" id="CLU_915286_0_0_1"/>
<organism evidence="2 3">
    <name type="scientific">Cladophialophora psammophila CBS 110553</name>
    <dbReference type="NCBI Taxonomy" id="1182543"/>
    <lineage>
        <taxon>Eukaryota</taxon>
        <taxon>Fungi</taxon>
        <taxon>Dikarya</taxon>
        <taxon>Ascomycota</taxon>
        <taxon>Pezizomycotina</taxon>
        <taxon>Eurotiomycetes</taxon>
        <taxon>Chaetothyriomycetidae</taxon>
        <taxon>Chaetothyriales</taxon>
        <taxon>Herpotrichiellaceae</taxon>
        <taxon>Cladophialophora</taxon>
    </lineage>
</organism>
<evidence type="ECO:0000256" key="1">
    <source>
        <dbReference type="SAM" id="MobiDB-lite"/>
    </source>
</evidence>
<keyword evidence="3" id="KW-1185">Reference proteome</keyword>
<feature type="region of interest" description="Disordered" evidence="1">
    <location>
        <begin position="285"/>
        <end position="304"/>
    </location>
</feature>
<accession>W9WMD7</accession>
<reference evidence="2 3" key="1">
    <citation type="submission" date="2013-03" db="EMBL/GenBank/DDBJ databases">
        <title>The Genome Sequence of Cladophialophora psammophila CBS 110553.</title>
        <authorList>
            <consortium name="The Broad Institute Genomics Platform"/>
            <person name="Cuomo C."/>
            <person name="de Hoog S."/>
            <person name="Gorbushina A."/>
            <person name="Walker B."/>
            <person name="Young S.K."/>
            <person name="Zeng Q."/>
            <person name="Gargeya S."/>
            <person name="Fitzgerald M."/>
            <person name="Haas B."/>
            <person name="Abouelleil A."/>
            <person name="Allen A.W."/>
            <person name="Alvarado L."/>
            <person name="Arachchi H.M."/>
            <person name="Berlin A.M."/>
            <person name="Chapman S.B."/>
            <person name="Gainer-Dewar J."/>
            <person name="Goldberg J."/>
            <person name="Griggs A."/>
            <person name="Gujja S."/>
            <person name="Hansen M."/>
            <person name="Howarth C."/>
            <person name="Imamovic A."/>
            <person name="Ireland A."/>
            <person name="Larimer J."/>
            <person name="McCowan C."/>
            <person name="Murphy C."/>
            <person name="Pearson M."/>
            <person name="Poon T.W."/>
            <person name="Priest M."/>
            <person name="Roberts A."/>
            <person name="Saif S."/>
            <person name="Shea T."/>
            <person name="Sisk P."/>
            <person name="Sykes S."/>
            <person name="Wortman J."/>
            <person name="Nusbaum C."/>
            <person name="Birren B."/>
        </authorList>
    </citation>
    <scope>NUCLEOTIDE SEQUENCE [LARGE SCALE GENOMIC DNA]</scope>
    <source>
        <strain evidence="2 3">CBS 110553</strain>
    </source>
</reference>
<name>W9WMD7_9EURO</name>
<protein>
    <submittedName>
        <fullName evidence="2">Uncharacterized protein</fullName>
    </submittedName>
</protein>
<evidence type="ECO:0000313" key="3">
    <source>
        <dbReference type="Proteomes" id="UP000019471"/>
    </source>
</evidence>
<dbReference type="Proteomes" id="UP000019471">
    <property type="component" value="Unassembled WGS sequence"/>
</dbReference>
<dbReference type="STRING" id="1182543.W9WMD7"/>
<comment type="caution">
    <text evidence="2">The sequence shown here is derived from an EMBL/GenBank/DDBJ whole genome shotgun (WGS) entry which is preliminary data.</text>
</comment>
<dbReference type="OrthoDB" id="4755094at2759"/>